<dbReference type="GeneID" id="78818945"/>
<dbReference type="AlphaFoldDB" id="A0ABD5XYS6"/>
<gene>
    <name evidence="2" type="ORF">ACFQMA_02490</name>
</gene>
<evidence type="ECO:0008006" key="4">
    <source>
        <dbReference type="Google" id="ProtNLM"/>
    </source>
</evidence>
<comment type="caution">
    <text evidence="2">The sequence shown here is derived from an EMBL/GenBank/DDBJ whole genome shotgun (WGS) entry which is preliminary data.</text>
</comment>
<dbReference type="EMBL" id="JBHTAS010000001">
    <property type="protein sequence ID" value="MFC7138703.1"/>
    <property type="molecule type" value="Genomic_DNA"/>
</dbReference>
<feature type="compositionally biased region" description="Acidic residues" evidence="1">
    <location>
        <begin position="95"/>
        <end position="111"/>
    </location>
</feature>
<feature type="region of interest" description="Disordered" evidence="1">
    <location>
        <begin position="80"/>
        <end position="118"/>
    </location>
</feature>
<keyword evidence="3" id="KW-1185">Reference proteome</keyword>
<protein>
    <recommendedName>
        <fullName evidence="4">DUF2795 domain-containing protein</fullName>
    </recommendedName>
</protein>
<sequence length="118" mass="13433">MSEDENDHEMGVEFGSIESVFDEVSYPVSAGELVERYGDREIERTSADPISIRDLFEGTGDQTFESDEELRQGMLNMMPAESVGRQRYSDRGGSDQDDIDHEEMQEDNEQQVEDRGSE</sequence>
<proteinExistence type="predicted"/>
<reference evidence="2 3" key="1">
    <citation type="journal article" date="2019" name="Int. J. Syst. Evol. Microbiol.">
        <title>The Global Catalogue of Microorganisms (GCM) 10K type strain sequencing project: providing services to taxonomists for standard genome sequencing and annotation.</title>
        <authorList>
            <consortium name="The Broad Institute Genomics Platform"/>
            <consortium name="The Broad Institute Genome Sequencing Center for Infectious Disease"/>
            <person name="Wu L."/>
            <person name="Ma J."/>
        </authorList>
    </citation>
    <scope>NUCLEOTIDE SEQUENCE [LARGE SCALE GENOMIC DNA]</scope>
    <source>
        <strain evidence="2 3">XZYJT29</strain>
    </source>
</reference>
<organism evidence="2 3">
    <name type="scientific">Halosimplex aquaticum</name>
    <dbReference type="NCBI Taxonomy" id="3026162"/>
    <lineage>
        <taxon>Archaea</taxon>
        <taxon>Methanobacteriati</taxon>
        <taxon>Methanobacteriota</taxon>
        <taxon>Stenosarchaea group</taxon>
        <taxon>Halobacteria</taxon>
        <taxon>Halobacteriales</taxon>
        <taxon>Haloarculaceae</taxon>
        <taxon>Halosimplex</taxon>
    </lineage>
</organism>
<accession>A0ABD5XYS6</accession>
<dbReference type="Pfam" id="PF19102">
    <property type="entry name" value="DUF5789"/>
    <property type="match status" value="1"/>
</dbReference>
<evidence type="ECO:0000256" key="1">
    <source>
        <dbReference type="SAM" id="MobiDB-lite"/>
    </source>
</evidence>
<dbReference type="Proteomes" id="UP001596432">
    <property type="component" value="Unassembled WGS sequence"/>
</dbReference>
<evidence type="ECO:0000313" key="2">
    <source>
        <dbReference type="EMBL" id="MFC7138703.1"/>
    </source>
</evidence>
<dbReference type="RefSeq" id="WP_274324317.1">
    <property type="nucleotide sequence ID" value="NZ_CP118158.1"/>
</dbReference>
<name>A0ABD5XYS6_9EURY</name>
<dbReference type="InterPro" id="IPR043899">
    <property type="entry name" value="DUF5789"/>
</dbReference>
<evidence type="ECO:0000313" key="3">
    <source>
        <dbReference type="Proteomes" id="UP001596432"/>
    </source>
</evidence>